<name>A0AAV4PPA2_CAEEX</name>
<keyword evidence="2" id="KW-1185">Reference proteome</keyword>
<protein>
    <submittedName>
        <fullName evidence="1">Uncharacterized protein</fullName>
    </submittedName>
</protein>
<dbReference type="AlphaFoldDB" id="A0AAV4PPA2"/>
<evidence type="ECO:0000313" key="1">
    <source>
        <dbReference type="EMBL" id="GIX98934.1"/>
    </source>
</evidence>
<dbReference type="EMBL" id="BPLR01004985">
    <property type="protein sequence ID" value="GIX98934.1"/>
    <property type="molecule type" value="Genomic_DNA"/>
</dbReference>
<reference evidence="1 2" key="1">
    <citation type="submission" date="2021-06" db="EMBL/GenBank/DDBJ databases">
        <title>Caerostris extrusa draft genome.</title>
        <authorList>
            <person name="Kono N."/>
            <person name="Arakawa K."/>
        </authorList>
    </citation>
    <scope>NUCLEOTIDE SEQUENCE [LARGE SCALE GENOMIC DNA]</scope>
</reference>
<gene>
    <name evidence="1" type="ORF">CEXT_201671</name>
</gene>
<comment type="caution">
    <text evidence="1">The sequence shown here is derived from an EMBL/GenBank/DDBJ whole genome shotgun (WGS) entry which is preliminary data.</text>
</comment>
<sequence length="106" mass="11772">MHIKFGQCLLGRVIYKNGNYLNGCVSPANQKKAWRLVRPLVRHQGLSWTSHKYGGLHLALNIPASLSENTPTLGTSRPEQTQIWLHQFGGSTNTCESLGWATDTVL</sequence>
<organism evidence="1 2">
    <name type="scientific">Caerostris extrusa</name>
    <name type="common">Bark spider</name>
    <name type="synonym">Caerostris bankana</name>
    <dbReference type="NCBI Taxonomy" id="172846"/>
    <lineage>
        <taxon>Eukaryota</taxon>
        <taxon>Metazoa</taxon>
        <taxon>Ecdysozoa</taxon>
        <taxon>Arthropoda</taxon>
        <taxon>Chelicerata</taxon>
        <taxon>Arachnida</taxon>
        <taxon>Araneae</taxon>
        <taxon>Araneomorphae</taxon>
        <taxon>Entelegynae</taxon>
        <taxon>Araneoidea</taxon>
        <taxon>Araneidae</taxon>
        <taxon>Caerostris</taxon>
    </lineage>
</organism>
<proteinExistence type="predicted"/>
<evidence type="ECO:0000313" key="2">
    <source>
        <dbReference type="Proteomes" id="UP001054945"/>
    </source>
</evidence>
<dbReference type="Proteomes" id="UP001054945">
    <property type="component" value="Unassembled WGS sequence"/>
</dbReference>
<accession>A0AAV4PPA2</accession>